<dbReference type="GO" id="GO:0005634">
    <property type="term" value="C:nucleus"/>
    <property type="evidence" value="ECO:0007669"/>
    <property type="project" value="UniProtKB-SubCell"/>
</dbReference>
<feature type="domain" description="C3HC-type" evidence="7">
    <location>
        <begin position="104"/>
        <end position="241"/>
    </location>
</feature>
<keyword evidence="2" id="KW-0479">Metal-binding</keyword>
<dbReference type="InterPro" id="IPR012935">
    <property type="entry name" value="NuBaID_N"/>
</dbReference>
<feature type="region of interest" description="Disordered" evidence="6">
    <location>
        <begin position="83"/>
        <end position="102"/>
    </location>
</feature>
<keyword evidence="5" id="KW-0539">Nucleus</keyword>
<reference evidence="10" key="2">
    <citation type="submission" date="2020-04" db="EMBL/GenBank/DDBJ databases">
        <authorList>
            <consortium name="NCBI Genome Project"/>
        </authorList>
    </citation>
    <scope>NUCLEOTIDE SEQUENCE</scope>
    <source>
        <strain evidence="10">CBS 342.82</strain>
    </source>
</reference>
<protein>
    <submittedName>
        <fullName evidence="10">Zf-C3HC-domain-containing protein</fullName>
    </submittedName>
</protein>
<keyword evidence="9" id="KW-1185">Reference proteome</keyword>
<feature type="compositionally biased region" description="Basic and acidic residues" evidence="6">
    <location>
        <begin position="411"/>
        <end position="436"/>
    </location>
</feature>
<evidence type="ECO:0000256" key="3">
    <source>
        <dbReference type="ARBA" id="ARBA00022771"/>
    </source>
</evidence>
<dbReference type="Proteomes" id="UP000504637">
    <property type="component" value="Unplaced"/>
</dbReference>
<dbReference type="PANTHER" id="PTHR15835">
    <property type="entry name" value="NUCLEAR-INTERACTING PARTNER OF ALK"/>
    <property type="match status" value="1"/>
</dbReference>
<dbReference type="InterPro" id="IPR013909">
    <property type="entry name" value="NuBaID_C"/>
</dbReference>
<reference evidence="10" key="3">
    <citation type="submission" date="2025-08" db="UniProtKB">
        <authorList>
            <consortium name="RefSeq"/>
        </authorList>
    </citation>
    <scope>IDENTIFICATION</scope>
    <source>
        <strain evidence="10">CBS 342.82</strain>
    </source>
</reference>
<feature type="compositionally biased region" description="Low complexity" evidence="6">
    <location>
        <begin position="32"/>
        <end position="46"/>
    </location>
</feature>
<keyword evidence="4" id="KW-0862">Zinc</keyword>
<dbReference type="GeneID" id="54358329"/>
<feature type="region of interest" description="Disordered" evidence="6">
    <location>
        <begin position="23"/>
        <end position="63"/>
    </location>
</feature>
<gene>
    <name evidence="10" type="ORF">K489DRAFT_305203</name>
</gene>
<name>A0A6J3M9H6_9PEZI</name>
<comment type="subcellular location">
    <subcellularLocation>
        <location evidence="1">Nucleus</location>
    </subcellularLocation>
</comment>
<dbReference type="RefSeq" id="XP_033460498.1">
    <property type="nucleotide sequence ID" value="XM_033600529.1"/>
</dbReference>
<feature type="non-terminal residue" evidence="10">
    <location>
        <position position="452"/>
    </location>
</feature>
<evidence type="ECO:0000256" key="6">
    <source>
        <dbReference type="SAM" id="MobiDB-lite"/>
    </source>
</evidence>
<evidence type="ECO:0000313" key="10">
    <source>
        <dbReference type="RefSeq" id="XP_033460498.1"/>
    </source>
</evidence>
<dbReference type="GO" id="GO:0008270">
    <property type="term" value="F:zinc ion binding"/>
    <property type="evidence" value="ECO:0007669"/>
    <property type="project" value="UniProtKB-KW"/>
</dbReference>
<feature type="region of interest" description="Disordered" evidence="6">
    <location>
        <begin position="390"/>
        <end position="436"/>
    </location>
</feature>
<keyword evidence="3" id="KW-0863">Zinc-finger</keyword>
<feature type="domain" description="NuBaID C-terminal" evidence="8">
    <location>
        <begin position="285"/>
        <end position="371"/>
    </location>
</feature>
<sequence length="452" mass="50210">MPEAIATTKRKFYKALDAFTNRSQTSLEAPAEARTSSTAGAASSQAFDEARERARKRLRSSTSATSLASLTQIGSTLQTSKAPLTVRSVSKSSDKTQPPPNFSPWSQELFLARLQSFSSVSKWHPKPDSVNEVVWAKRGWSCVDVNTVACRGGCDRRILVDLHVDSKVTSGEVDDDDDEESENLTALETALAEKYQSLVVQGHSESCLWFKAGCKDDIYRLQVVRPSIWQPELRKRFLTLLDIGDAITGVTIQAPGDGSARLLLDDLPIAIISPKERSKTASKKALDLALCGWRGSVESGNQLLHCDACFQRIGLWMYQPEYIASHRRPDEAADGDEITTSEDHSGLDIVELHREHCPWRSADSQCATGSLHGLNASQILQKIATTCARDHRRRSDDKSRHVAAAQDDERDNDHASASERPAVSREEVARQDKERESRLRKLKNLFNIKRRA</sequence>
<evidence type="ECO:0000256" key="4">
    <source>
        <dbReference type="ARBA" id="ARBA00022833"/>
    </source>
</evidence>
<evidence type="ECO:0000256" key="1">
    <source>
        <dbReference type="ARBA" id="ARBA00004123"/>
    </source>
</evidence>
<evidence type="ECO:0000313" key="9">
    <source>
        <dbReference type="Proteomes" id="UP000504637"/>
    </source>
</evidence>
<dbReference type="Pfam" id="PF07967">
    <property type="entry name" value="zf-C3HC"/>
    <property type="match status" value="1"/>
</dbReference>
<dbReference type="OrthoDB" id="2592092at2759"/>
<reference evidence="10" key="1">
    <citation type="submission" date="2020-01" db="EMBL/GenBank/DDBJ databases">
        <authorList>
            <consortium name="DOE Joint Genome Institute"/>
            <person name="Haridas S."/>
            <person name="Albert R."/>
            <person name="Binder M."/>
            <person name="Bloem J."/>
            <person name="Labutti K."/>
            <person name="Salamov A."/>
            <person name="Andreopoulos B."/>
            <person name="Baker S.E."/>
            <person name="Barry K."/>
            <person name="Bills G."/>
            <person name="Bluhm B.H."/>
            <person name="Cannon C."/>
            <person name="Castanera R."/>
            <person name="Culley D.E."/>
            <person name="Daum C."/>
            <person name="Ezra D."/>
            <person name="Gonzalez J.B."/>
            <person name="Henrissat B."/>
            <person name="Kuo A."/>
            <person name="Liang C."/>
            <person name="Lipzen A."/>
            <person name="Lutzoni F."/>
            <person name="Magnuson J."/>
            <person name="Mondo S."/>
            <person name="Nolan M."/>
            <person name="Ohm R."/>
            <person name="Pangilinan J."/>
            <person name="Park H.-J."/>
            <person name="Ramirez L."/>
            <person name="Alfaro M."/>
            <person name="Sun H."/>
            <person name="Tritt A."/>
            <person name="Yoshinaga Y."/>
            <person name="Zwiers L.-H."/>
            <person name="Turgeon B.G."/>
            <person name="Goodwin S.B."/>
            <person name="Spatafora J.W."/>
            <person name="Crous P.W."/>
            <person name="Grigoriev I.V."/>
        </authorList>
    </citation>
    <scope>NUCLEOTIDE SEQUENCE</scope>
    <source>
        <strain evidence="10">CBS 342.82</strain>
    </source>
</reference>
<organism evidence="10">
    <name type="scientific">Dissoconium aciculare CBS 342.82</name>
    <dbReference type="NCBI Taxonomy" id="1314786"/>
    <lineage>
        <taxon>Eukaryota</taxon>
        <taxon>Fungi</taxon>
        <taxon>Dikarya</taxon>
        <taxon>Ascomycota</taxon>
        <taxon>Pezizomycotina</taxon>
        <taxon>Dothideomycetes</taxon>
        <taxon>Dothideomycetidae</taxon>
        <taxon>Mycosphaerellales</taxon>
        <taxon>Dissoconiaceae</taxon>
        <taxon>Dissoconium</taxon>
    </lineage>
</organism>
<proteinExistence type="predicted"/>
<evidence type="ECO:0000259" key="7">
    <source>
        <dbReference type="Pfam" id="PF07967"/>
    </source>
</evidence>
<dbReference type="Pfam" id="PF08600">
    <property type="entry name" value="NuBaID_C"/>
    <property type="match status" value="1"/>
</dbReference>
<evidence type="ECO:0000256" key="2">
    <source>
        <dbReference type="ARBA" id="ARBA00022723"/>
    </source>
</evidence>
<dbReference type="AlphaFoldDB" id="A0A6J3M9H6"/>
<dbReference type="PANTHER" id="PTHR15835:SF6">
    <property type="entry name" value="ZINC FINGER C3HC-TYPE PROTEIN 1"/>
    <property type="match status" value="1"/>
</dbReference>
<evidence type="ECO:0000259" key="8">
    <source>
        <dbReference type="Pfam" id="PF08600"/>
    </source>
</evidence>
<evidence type="ECO:0000256" key="5">
    <source>
        <dbReference type="ARBA" id="ARBA00023242"/>
    </source>
</evidence>
<accession>A0A6J3M9H6</accession>